<reference evidence="2" key="1">
    <citation type="submission" date="2024-06" db="EMBL/GenBank/DDBJ databases">
        <authorList>
            <consortium name="consrtm"/>
            <person name="Uemura M."/>
            <person name="Terahara T."/>
        </authorList>
    </citation>
    <scope>NUCLEOTIDE SEQUENCE</scope>
    <source>
        <strain evidence="2">KM77-8</strain>
    </source>
</reference>
<protein>
    <recommendedName>
        <fullName evidence="1">Carbohydrate kinase FGGY N-terminal domain-containing protein</fullName>
    </recommendedName>
</protein>
<dbReference type="AlphaFoldDB" id="A0AAT9HNQ4"/>
<dbReference type="InterPro" id="IPR043129">
    <property type="entry name" value="ATPase_NBD"/>
</dbReference>
<dbReference type="SUPFAM" id="SSF53067">
    <property type="entry name" value="Actin-like ATPase domain"/>
    <property type="match status" value="1"/>
</dbReference>
<dbReference type="Gene3D" id="3.30.420.40">
    <property type="match status" value="1"/>
</dbReference>
<gene>
    <name evidence="2" type="ORF">SHKM778_53700</name>
</gene>
<dbReference type="GO" id="GO:0016301">
    <property type="term" value="F:kinase activity"/>
    <property type="evidence" value="ECO:0007669"/>
    <property type="project" value="InterPro"/>
</dbReference>
<dbReference type="GO" id="GO:0005975">
    <property type="term" value="P:carbohydrate metabolic process"/>
    <property type="evidence" value="ECO:0007669"/>
    <property type="project" value="InterPro"/>
</dbReference>
<dbReference type="InterPro" id="IPR018484">
    <property type="entry name" value="FGGY_N"/>
</dbReference>
<feature type="domain" description="Carbohydrate kinase FGGY N-terminal" evidence="1">
    <location>
        <begin position="8"/>
        <end position="104"/>
    </location>
</feature>
<organism evidence="2">
    <name type="scientific">Streptomyces haneummycinicus</name>
    <dbReference type="NCBI Taxonomy" id="3074435"/>
    <lineage>
        <taxon>Bacteria</taxon>
        <taxon>Bacillati</taxon>
        <taxon>Actinomycetota</taxon>
        <taxon>Actinomycetes</taxon>
        <taxon>Kitasatosporales</taxon>
        <taxon>Streptomycetaceae</taxon>
        <taxon>Streptomyces</taxon>
    </lineage>
</organism>
<dbReference type="EMBL" id="AP035768">
    <property type="protein sequence ID" value="BFO18982.1"/>
    <property type="molecule type" value="Genomic_DNA"/>
</dbReference>
<evidence type="ECO:0000313" key="2">
    <source>
        <dbReference type="EMBL" id="BFO18982.1"/>
    </source>
</evidence>
<proteinExistence type="predicted"/>
<accession>A0AAT9HNQ4</accession>
<evidence type="ECO:0000259" key="1">
    <source>
        <dbReference type="Pfam" id="PF00370"/>
    </source>
</evidence>
<name>A0AAT9HNQ4_9ACTN</name>
<reference evidence="2" key="2">
    <citation type="submission" date="2024-07" db="EMBL/GenBank/DDBJ databases">
        <title>Streptomyces haneummycinica sp. nov., a new antibiotic-producing actinobacterium isolated from marine sediment.</title>
        <authorList>
            <person name="Uemura M."/>
            <person name="Hamada M."/>
            <person name="Hirano S."/>
            <person name="Kobayashi K."/>
            <person name="Ohshiro T."/>
            <person name="Kobayashi T."/>
            <person name="Terahara T."/>
        </authorList>
    </citation>
    <scope>NUCLEOTIDE SEQUENCE</scope>
    <source>
        <strain evidence="2">KM77-8</strain>
    </source>
</reference>
<dbReference type="Pfam" id="PF00370">
    <property type="entry name" value="FGGY_N"/>
    <property type="match status" value="1"/>
</dbReference>
<sequence>MWATLPAAELYAATGVQYAPFNTLYQLTAARGSAQLTAAKRLLLIPDLLTYWLTGRQGTELTNASTTQLIDPGTRDWAYGVAEKLGLDLSLFAPLRRPGTRPGRCGRRCWRRPG</sequence>